<evidence type="ECO:0000313" key="9">
    <source>
        <dbReference type="Proteomes" id="UP000490060"/>
    </source>
</evidence>
<dbReference type="Pfam" id="PF13087">
    <property type="entry name" value="AAA_12"/>
    <property type="match status" value="1"/>
</dbReference>
<sequence>MKERKPTNLHHANSIKTTDNSYSKGKIIQGVKYGLKDYENYIEKSIEVIQKNGAIKIPIRKEEIRYYIKFNEFSNEEKIKKQFFDKINTVFINDKKQKTEIIDKNEKHSFIVLKTDRNVTTITLILNNNTISLKTIPATLFSLEIDNLKNRDAKKIETELFERSTEFVYSEQPKADKKSNKTNEIKIKTRDSINKQITLDTIDNLNFIYLKADDSQLIKQRNAIKRLRDKPSTHHTPIQKLFDLSDKAKHYFKDNIENYSNKIDFKILNKPDEYDGTKEQQKFVINALQTKDFALLEGPPGSGKTTAIVELIIQLIKQNKRVLLVSATHVAVDNVIHRILTSYKKECEGLVVPIRIASNIDSIRKETVEPYELKTFIKKTKKEISKNIRNKKTTDSGRTLLDSISQPSDYRNNDQNFDDIILKSANLVGGTMIGILQHPDIKKGGIQEVFDVMIVDESSKVTFLDFIVPALYAKKWILVGDVNQLSPYTEDDLISENVDIIIKDNDEKEKLITAFELNKKLAEQADWNKKIVKILFSTKHNENDFEDYVVFKLPKNFEPSDINILKLNSVDLIICEATENHKKIIEKYIYVKAQLFEGSIDSISFNNIQRKFHKNRKNNAKKNVYNYEFISNTTEQWKDTVGSKLSQMYQYRLDENSNSELKKEFNFLVPQEYQDEIEKLRRVAFPSILELLQIGTGEKQRETKDKKIYNEDKLIYKGFNQFEEIKYQKFQTLTYQHRMEDEIANLSRTHFYTKDDKTNLETAKTTKTRSKILNWYKPNEDLVIWVQNKKIATQKKKRTSKNKNNSDKIINLGEVEQIKEELNEFTKLAQSNPKEDNSNYEIAVLTFYRAQETELKKMLQDISQQKKKHKFFTINNVSITLSTVDKFQGDEADMVLLSFTKTSQYAHYNSPNRLNVALTRARYKLVLYGNNKWLSEKTQLQALKEIAKEVKNRVIR</sequence>
<evidence type="ECO:0000256" key="3">
    <source>
        <dbReference type="ARBA" id="ARBA00022801"/>
    </source>
</evidence>
<evidence type="ECO:0000256" key="1">
    <source>
        <dbReference type="ARBA" id="ARBA00007913"/>
    </source>
</evidence>
<feature type="domain" description="DNA2/NAM7 helicase-like C-terminal" evidence="7">
    <location>
        <begin position="719"/>
        <end position="931"/>
    </location>
</feature>
<proteinExistence type="inferred from homology"/>
<name>A0A2I2LDS5_9FLAO</name>
<dbReference type="InterPro" id="IPR047187">
    <property type="entry name" value="SF1_C_Upf1"/>
</dbReference>
<dbReference type="Proteomes" id="UP000490060">
    <property type="component" value="Unassembled WGS sequence"/>
</dbReference>
<organism evidence="8 9">
    <name type="scientific">Tenacibaculum finnmarkense genomovar ulcerans</name>
    <dbReference type="NCBI Taxonomy" id="2781388"/>
    <lineage>
        <taxon>Bacteria</taxon>
        <taxon>Pseudomonadati</taxon>
        <taxon>Bacteroidota</taxon>
        <taxon>Flavobacteriia</taxon>
        <taxon>Flavobacteriales</taxon>
        <taxon>Flavobacteriaceae</taxon>
        <taxon>Tenacibaculum</taxon>
        <taxon>Tenacibaculum finnmarkense</taxon>
    </lineage>
</organism>
<dbReference type="InterPro" id="IPR050534">
    <property type="entry name" value="Coronavir_polyprotein_1ab"/>
</dbReference>
<dbReference type="Pfam" id="PF13086">
    <property type="entry name" value="AAA_11"/>
    <property type="match status" value="1"/>
</dbReference>
<keyword evidence="2" id="KW-0547">Nucleotide-binding</keyword>
<feature type="domain" description="DNA2/NAM7 helicase helicase" evidence="6">
    <location>
        <begin position="278"/>
        <end position="488"/>
    </location>
</feature>
<evidence type="ECO:0000256" key="5">
    <source>
        <dbReference type="ARBA" id="ARBA00022840"/>
    </source>
</evidence>
<dbReference type="CDD" id="cd18808">
    <property type="entry name" value="SF1_C_Upf1"/>
    <property type="match status" value="1"/>
</dbReference>
<dbReference type="GO" id="GO:0005524">
    <property type="term" value="F:ATP binding"/>
    <property type="evidence" value="ECO:0007669"/>
    <property type="project" value="UniProtKB-KW"/>
</dbReference>
<comment type="similarity">
    <text evidence="1">Belongs to the DNA2/NAM7 helicase family.</text>
</comment>
<dbReference type="PANTHER" id="PTHR43788">
    <property type="entry name" value="DNA2/NAM7 HELICASE FAMILY MEMBER"/>
    <property type="match status" value="1"/>
</dbReference>
<dbReference type="AlphaFoldDB" id="A0A2I2LDS5"/>
<protein>
    <submittedName>
        <fullName evidence="8">AAA domain-containing protein</fullName>
    </submittedName>
</protein>
<evidence type="ECO:0000256" key="2">
    <source>
        <dbReference type="ARBA" id="ARBA00022741"/>
    </source>
</evidence>
<dbReference type="GO" id="GO:0043139">
    <property type="term" value="F:5'-3' DNA helicase activity"/>
    <property type="evidence" value="ECO:0007669"/>
    <property type="project" value="TreeGrafter"/>
</dbReference>
<evidence type="ECO:0000313" key="8">
    <source>
        <dbReference type="EMBL" id="SOS58475.1"/>
    </source>
</evidence>
<evidence type="ECO:0000256" key="4">
    <source>
        <dbReference type="ARBA" id="ARBA00022806"/>
    </source>
</evidence>
<keyword evidence="4" id="KW-0347">Helicase</keyword>
<evidence type="ECO:0000259" key="6">
    <source>
        <dbReference type="Pfam" id="PF13086"/>
    </source>
</evidence>
<dbReference type="InterPro" id="IPR027417">
    <property type="entry name" value="P-loop_NTPase"/>
</dbReference>
<keyword evidence="3" id="KW-0378">Hydrolase</keyword>
<dbReference type="InterPro" id="IPR041679">
    <property type="entry name" value="DNA2/NAM7-like_C"/>
</dbReference>
<dbReference type="RefSeq" id="WP_172504931.1">
    <property type="nucleotide sequence ID" value="NZ_JAJHTC010000004.1"/>
</dbReference>
<accession>A0A2I2LDS5</accession>
<evidence type="ECO:0000259" key="7">
    <source>
        <dbReference type="Pfam" id="PF13087"/>
    </source>
</evidence>
<dbReference type="GO" id="GO:0016787">
    <property type="term" value="F:hydrolase activity"/>
    <property type="evidence" value="ECO:0007669"/>
    <property type="project" value="UniProtKB-KW"/>
</dbReference>
<dbReference type="PANTHER" id="PTHR43788:SF8">
    <property type="entry name" value="DNA-BINDING PROTEIN SMUBP-2"/>
    <property type="match status" value="1"/>
</dbReference>
<keyword evidence="5" id="KW-0067">ATP-binding</keyword>
<dbReference type="SUPFAM" id="SSF52540">
    <property type="entry name" value="P-loop containing nucleoside triphosphate hydrolases"/>
    <property type="match status" value="2"/>
</dbReference>
<reference evidence="8 9" key="1">
    <citation type="submission" date="2017-11" db="EMBL/GenBank/DDBJ databases">
        <authorList>
            <person name="Duchaud E."/>
        </authorList>
    </citation>
    <scope>NUCLEOTIDE SEQUENCE [LARGE SCALE GENOMIC DNA]</scope>
    <source>
        <strain evidence="8 9">TNO010</strain>
    </source>
</reference>
<dbReference type="InterPro" id="IPR041677">
    <property type="entry name" value="DNA2/NAM7_AAA_11"/>
</dbReference>
<gene>
    <name evidence="8" type="ORF">TNO010_120282</name>
</gene>
<dbReference type="Gene3D" id="3.40.50.300">
    <property type="entry name" value="P-loop containing nucleotide triphosphate hydrolases"/>
    <property type="match status" value="2"/>
</dbReference>
<dbReference type="EMBL" id="OENE01000004">
    <property type="protein sequence ID" value="SOS58475.1"/>
    <property type="molecule type" value="Genomic_DNA"/>
</dbReference>